<feature type="compositionally biased region" description="Basic and acidic residues" evidence="1">
    <location>
        <begin position="61"/>
        <end position="70"/>
    </location>
</feature>
<feature type="region of interest" description="Disordered" evidence="1">
    <location>
        <begin position="111"/>
        <end position="134"/>
    </location>
</feature>
<evidence type="ECO:0000256" key="1">
    <source>
        <dbReference type="SAM" id="MobiDB-lite"/>
    </source>
</evidence>
<feature type="compositionally biased region" description="Basic residues" evidence="1">
    <location>
        <begin position="47"/>
        <end position="60"/>
    </location>
</feature>
<organism evidence="2">
    <name type="scientific">Coccolithus braarudii</name>
    <dbReference type="NCBI Taxonomy" id="221442"/>
    <lineage>
        <taxon>Eukaryota</taxon>
        <taxon>Haptista</taxon>
        <taxon>Haptophyta</taxon>
        <taxon>Prymnesiophyceae</taxon>
        <taxon>Coccolithales</taxon>
        <taxon>Coccolithaceae</taxon>
        <taxon>Coccolithus</taxon>
    </lineage>
</organism>
<evidence type="ECO:0000313" key="2">
    <source>
        <dbReference type="EMBL" id="CAD8614369.1"/>
    </source>
</evidence>
<name>A0A7S0LKN8_9EUKA</name>
<dbReference type="EMBL" id="HBEY01037315">
    <property type="protein sequence ID" value="CAD8614369.1"/>
    <property type="molecule type" value="Transcribed_RNA"/>
</dbReference>
<feature type="region of interest" description="Disordered" evidence="1">
    <location>
        <begin position="307"/>
        <end position="337"/>
    </location>
</feature>
<gene>
    <name evidence="2" type="ORF">CPEL01642_LOCUS17750</name>
</gene>
<feature type="compositionally biased region" description="Low complexity" evidence="1">
    <location>
        <begin position="172"/>
        <end position="190"/>
    </location>
</feature>
<feature type="region of interest" description="Disordered" evidence="1">
    <location>
        <begin position="172"/>
        <end position="202"/>
    </location>
</feature>
<feature type="compositionally biased region" description="Acidic residues" evidence="1">
    <location>
        <begin position="113"/>
        <end position="125"/>
    </location>
</feature>
<feature type="compositionally biased region" description="Basic residues" evidence="1">
    <location>
        <begin position="71"/>
        <end position="86"/>
    </location>
</feature>
<feature type="region of interest" description="Disordered" evidence="1">
    <location>
        <begin position="47"/>
        <end position="86"/>
    </location>
</feature>
<protein>
    <submittedName>
        <fullName evidence="2">Uncharacterized protein</fullName>
    </submittedName>
</protein>
<accession>A0A7S0LKN8</accession>
<sequence length="387" mass="43507">MPDEDDDKEAQKKHELEIAAAAAHKQALFDAWKFQNAMRFREMQIRHRHHHRHHRRSHKGAAKEMRFREKSKSKRHGHHHHHKHHMHRFNPYQQYYGSFFQQYYAHPRFNRADDEDEDDEDEEDEKKEKKAEEAKKMRFEEVKAKQKAHVESEQEMWHKLEYGNSFAGSAESASQPAAAAQQAGSAYGPPMSSGPPPTNAPKLNMGYFSKHPSFLTPPHHAAASPSMRFQQTNMQAQAHAQAHAQMGMGMRMGMRAGAPQDGNPNPGGVPMPFYPPSQAPPLAPNQVPAPSAIARGVFPQNMQISSSASMPPAGAGVTPQPGVNPGAAPMNPNAPNGQVNGYPFNSFLQVDESELIHPTVHKMAYNPFRHQVRTPLTQEHLEPFPLL</sequence>
<reference evidence="2" key="1">
    <citation type="submission" date="2021-01" db="EMBL/GenBank/DDBJ databases">
        <authorList>
            <person name="Corre E."/>
            <person name="Pelletier E."/>
            <person name="Niang G."/>
            <person name="Scheremetjew M."/>
            <person name="Finn R."/>
            <person name="Kale V."/>
            <person name="Holt S."/>
            <person name="Cochrane G."/>
            <person name="Meng A."/>
            <person name="Brown T."/>
            <person name="Cohen L."/>
        </authorList>
    </citation>
    <scope>NUCLEOTIDE SEQUENCE</scope>
    <source>
        <strain evidence="2">PLY182g</strain>
    </source>
</reference>
<proteinExistence type="predicted"/>
<dbReference type="AlphaFoldDB" id="A0A7S0LKN8"/>